<evidence type="ECO:0000313" key="2">
    <source>
        <dbReference type="EMBL" id="KZW01797.1"/>
    </source>
</evidence>
<evidence type="ECO:0000313" key="3">
    <source>
        <dbReference type="Proteomes" id="UP000077266"/>
    </source>
</evidence>
<keyword evidence="3" id="KW-1185">Reference proteome</keyword>
<accession>A0A165P8J2</accession>
<proteinExistence type="predicted"/>
<sequence>MSGDPNRYADPLEAVSLRARLADEEAELDVVCRKREHADLALEEAETRFREAEAQFNRMKTLRDDCAAYAKAAAKRQVEQLAVVATQRAFFHPVRKVPLEILGEIFEQCLVRADNMGTYSTSDSLNGPADHSLLRRRQPFALAQVCKQWRQACLRSPRAWAYIEVLFDQVTTATASKYSSYLKLIIARSQSATLVVRLHRTRRTRDQDARLVSKIVLAMERCRTLQIDVDSVCERDALLPILTSRAPSLVYAFLKAADPKSTKVVENVPLLPDATHLRVLTGRHIFCAGPTSLPALRVAHLSMAKCTPKRDDVTHLLRTSPLLESLNLYSPTFKAREGPEPEVITAPCLRDLSLHNADISAKILAQKASFPVLSQINIFGDATSSSSRIALLPWLWNSSRFIDDPLRLNGIMMNDIADSAWPAFILALRDLTSMAHITISKTSFTPTGLCQLCDALSQPGGGEGRWLCPRLYALYFLECTLQPGCRGGDVLRFVKARVEAAALAQGPQLMHRVTVGWKGDGDLQSEINQVLREGSAALSAAED</sequence>
<dbReference type="InterPro" id="IPR032675">
    <property type="entry name" value="LRR_dom_sf"/>
</dbReference>
<protein>
    <recommendedName>
        <fullName evidence="4">F-box domain-containing protein</fullName>
    </recommendedName>
</protein>
<evidence type="ECO:0000256" key="1">
    <source>
        <dbReference type="SAM" id="Coils"/>
    </source>
</evidence>
<name>A0A165P8J2_EXIGL</name>
<organism evidence="2 3">
    <name type="scientific">Exidia glandulosa HHB12029</name>
    <dbReference type="NCBI Taxonomy" id="1314781"/>
    <lineage>
        <taxon>Eukaryota</taxon>
        <taxon>Fungi</taxon>
        <taxon>Dikarya</taxon>
        <taxon>Basidiomycota</taxon>
        <taxon>Agaricomycotina</taxon>
        <taxon>Agaricomycetes</taxon>
        <taxon>Auriculariales</taxon>
        <taxon>Exidiaceae</taxon>
        <taxon>Exidia</taxon>
    </lineage>
</organism>
<dbReference type="AlphaFoldDB" id="A0A165P8J2"/>
<keyword evidence="1" id="KW-0175">Coiled coil</keyword>
<dbReference type="Proteomes" id="UP000077266">
    <property type="component" value="Unassembled WGS sequence"/>
</dbReference>
<dbReference type="InParanoid" id="A0A165P8J2"/>
<dbReference type="SUPFAM" id="SSF52047">
    <property type="entry name" value="RNI-like"/>
    <property type="match status" value="1"/>
</dbReference>
<gene>
    <name evidence="2" type="ORF">EXIGLDRAFT_716447</name>
</gene>
<dbReference type="EMBL" id="KV425891">
    <property type="protein sequence ID" value="KZW01797.1"/>
    <property type="molecule type" value="Genomic_DNA"/>
</dbReference>
<dbReference type="Gene3D" id="3.80.10.10">
    <property type="entry name" value="Ribonuclease Inhibitor"/>
    <property type="match status" value="1"/>
</dbReference>
<evidence type="ECO:0008006" key="4">
    <source>
        <dbReference type="Google" id="ProtNLM"/>
    </source>
</evidence>
<dbReference type="OrthoDB" id="3365698at2759"/>
<feature type="coiled-coil region" evidence="1">
    <location>
        <begin position="35"/>
        <end position="62"/>
    </location>
</feature>
<reference evidence="2 3" key="1">
    <citation type="journal article" date="2016" name="Mol. Biol. Evol.">
        <title>Comparative Genomics of Early-Diverging Mushroom-Forming Fungi Provides Insights into the Origins of Lignocellulose Decay Capabilities.</title>
        <authorList>
            <person name="Nagy L.G."/>
            <person name="Riley R."/>
            <person name="Tritt A."/>
            <person name="Adam C."/>
            <person name="Daum C."/>
            <person name="Floudas D."/>
            <person name="Sun H."/>
            <person name="Yadav J.S."/>
            <person name="Pangilinan J."/>
            <person name="Larsson K.H."/>
            <person name="Matsuura K."/>
            <person name="Barry K."/>
            <person name="Labutti K."/>
            <person name="Kuo R."/>
            <person name="Ohm R.A."/>
            <person name="Bhattacharya S.S."/>
            <person name="Shirouzu T."/>
            <person name="Yoshinaga Y."/>
            <person name="Martin F.M."/>
            <person name="Grigoriev I.V."/>
            <person name="Hibbett D.S."/>
        </authorList>
    </citation>
    <scope>NUCLEOTIDE SEQUENCE [LARGE SCALE GENOMIC DNA]</scope>
    <source>
        <strain evidence="2 3">HHB12029</strain>
    </source>
</reference>